<dbReference type="Pfam" id="PF05199">
    <property type="entry name" value="GMC_oxred_C"/>
    <property type="match status" value="1"/>
</dbReference>
<evidence type="ECO:0000259" key="2">
    <source>
        <dbReference type="Pfam" id="PF05199"/>
    </source>
</evidence>
<dbReference type="Proteomes" id="UP001248067">
    <property type="component" value="Unassembled WGS sequence"/>
</dbReference>
<evidence type="ECO:0000256" key="1">
    <source>
        <dbReference type="SAM" id="MobiDB-lite"/>
    </source>
</evidence>
<comment type="caution">
    <text evidence="3">The sequence shown here is derived from an EMBL/GenBank/DDBJ whole genome shotgun (WGS) entry which is preliminary data.</text>
</comment>
<keyword evidence="4" id="KW-1185">Reference proteome</keyword>
<feature type="region of interest" description="Disordered" evidence="1">
    <location>
        <begin position="1"/>
        <end position="25"/>
    </location>
</feature>
<reference evidence="3 4" key="1">
    <citation type="submission" date="2019-06" db="EMBL/GenBank/DDBJ databases">
        <title>Evolution of Burkholderia multivorans in the lungs of Cystic Fibrosis patients.</title>
        <authorList>
            <person name="Moreira L.M."/>
        </authorList>
    </citation>
    <scope>NUCLEOTIDE SEQUENCE [LARGE SCALE GENOMIC DNA]</scope>
    <source>
        <strain evidence="3 4">VC13239</strain>
    </source>
</reference>
<sequence length="87" mass="9250">MQLKSPDSLQPPAFHPDCLSDPGDIRRSIAGSRLMRRIAQTASSASEGLAGRVRDRADAPLAAQRQRCLPKNGASFDTASRICSGVS</sequence>
<organism evidence="3 4">
    <name type="scientific">Burkholderia pseudomultivorans</name>
    <dbReference type="NCBI Taxonomy" id="1207504"/>
    <lineage>
        <taxon>Bacteria</taxon>
        <taxon>Pseudomonadati</taxon>
        <taxon>Pseudomonadota</taxon>
        <taxon>Betaproteobacteria</taxon>
        <taxon>Burkholderiales</taxon>
        <taxon>Burkholderiaceae</taxon>
        <taxon>Burkholderia</taxon>
        <taxon>Burkholderia cepacia complex</taxon>
    </lineage>
</organism>
<dbReference type="RefSeq" id="WP_175895310.1">
    <property type="nucleotide sequence ID" value="NZ_CADFDQ010000010.1"/>
</dbReference>
<dbReference type="Gene3D" id="3.30.560.10">
    <property type="entry name" value="Glucose Oxidase, domain 3"/>
    <property type="match status" value="1"/>
</dbReference>
<proteinExistence type="predicted"/>
<evidence type="ECO:0000313" key="3">
    <source>
        <dbReference type="EMBL" id="MDR8754331.1"/>
    </source>
</evidence>
<dbReference type="SUPFAM" id="SSF54373">
    <property type="entry name" value="FAD-linked reductases, C-terminal domain"/>
    <property type="match status" value="1"/>
</dbReference>
<accession>A0ABU2E384</accession>
<name>A0ABU2E384_9BURK</name>
<protein>
    <recommendedName>
        <fullName evidence="2">Glucose-methanol-choline oxidoreductase C-terminal domain-containing protein</fullName>
    </recommendedName>
</protein>
<dbReference type="InterPro" id="IPR007867">
    <property type="entry name" value="GMC_OxRtase_C"/>
</dbReference>
<dbReference type="EMBL" id="VJSY01000018">
    <property type="protein sequence ID" value="MDR8754331.1"/>
    <property type="molecule type" value="Genomic_DNA"/>
</dbReference>
<gene>
    <name evidence="3" type="ORF">FEQ00_02754</name>
</gene>
<evidence type="ECO:0000313" key="4">
    <source>
        <dbReference type="Proteomes" id="UP001248067"/>
    </source>
</evidence>
<feature type="domain" description="Glucose-methanol-choline oxidoreductase C-terminal" evidence="2">
    <location>
        <begin position="1"/>
        <end position="53"/>
    </location>
</feature>